<organism evidence="2 3">
    <name type="scientific">Asticcacaulis currens</name>
    <dbReference type="NCBI Taxonomy" id="2984210"/>
    <lineage>
        <taxon>Bacteria</taxon>
        <taxon>Pseudomonadati</taxon>
        <taxon>Pseudomonadota</taxon>
        <taxon>Alphaproteobacteria</taxon>
        <taxon>Caulobacterales</taxon>
        <taxon>Caulobacteraceae</taxon>
        <taxon>Asticcacaulis</taxon>
    </lineage>
</organism>
<keyword evidence="3" id="KW-1185">Reference proteome</keyword>
<protein>
    <submittedName>
        <fullName evidence="2">Lasso peptide biosynthesis B2 protein</fullName>
    </submittedName>
</protein>
<gene>
    <name evidence="2" type="ORF">PQU94_04300</name>
</gene>
<evidence type="ECO:0000313" key="2">
    <source>
        <dbReference type="EMBL" id="MDC7693501.1"/>
    </source>
</evidence>
<accession>A0ABT5IBD4</accession>
<dbReference type="Pfam" id="PF13471">
    <property type="entry name" value="Transglut_core3"/>
    <property type="match status" value="1"/>
</dbReference>
<feature type="domain" description="Microcin J25-processing protein McjB C-terminal" evidence="1">
    <location>
        <begin position="111"/>
        <end position="220"/>
    </location>
</feature>
<dbReference type="NCBIfam" id="NF033537">
    <property type="entry name" value="lasso_biosyn_B2"/>
    <property type="match status" value="1"/>
</dbReference>
<name>A0ABT5IBD4_9CAUL</name>
<sequence length="222" mass="23884">MGYDLANGLSYCFVDGRAVFFDRTHNRYFASTPASADALSRLVAGDVLSAADEAELAALVEACVIRPRAQPGLTPPPTLYSLPTRTVPAIDLPVAVTCGLSVFSTRMAVTLALRLLPLNLNLSGLASRKRRCASRTLAPKGAPSPTLIHGFLGTRRLLSMSDKCLPTSLALCHFLLSHGYETDVVIGVRLRPFAAHAWVQRGEMLLSDVLDNVRPFTPIAVI</sequence>
<evidence type="ECO:0000313" key="3">
    <source>
        <dbReference type="Proteomes" id="UP001216595"/>
    </source>
</evidence>
<dbReference type="Proteomes" id="UP001216595">
    <property type="component" value="Unassembled WGS sequence"/>
</dbReference>
<proteinExistence type="predicted"/>
<dbReference type="InterPro" id="IPR053521">
    <property type="entry name" value="McjB-like"/>
</dbReference>
<dbReference type="EMBL" id="JAQQKW010000002">
    <property type="protein sequence ID" value="MDC7693501.1"/>
    <property type="molecule type" value="Genomic_DNA"/>
</dbReference>
<evidence type="ECO:0000259" key="1">
    <source>
        <dbReference type="Pfam" id="PF13471"/>
    </source>
</evidence>
<dbReference type="RefSeq" id="WP_272740263.1">
    <property type="nucleotide sequence ID" value="NZ_JAQQKW010000002.1"/>
</dbReference>
<dbReference type="InterPro" id="IPR032708">
    <property type="entry name" value="McjB_C"/>
</dbReference>
<reference evidence="2 3" key="1">
    <citation type="submission" date="2023-01" db="EMBL/GenBank/DDBJ databases">
        <title>Novel species of the genus Asticcacaulis isolated from rivers.</title>
        <authorList>
            <person name="Lu H."/>
        </authorList>
    </citation>
    <scope>NUCLEOTIDE SEQUENCE [LARGE SCALE GENOMIC DNA]</scope>
    <source>
        <strain evidence="2 3">DXS10W</strain>
    </source>
</reference>
<comment type="caution">
    <text evidence="2">The sequence shown here is derived from an EMBL/GenBank/DDBJ whole genome shotgun (WGS) entry which is preliminary data.</text>
</comment>